<name>A0A653CF73_CALMS</name>
<comment type="pathway">
    <text evidence="2">Lipid metabolism; phospholipid metabolism.</text>
</comment>
<evidence type="ECO:0000256" key="8">
    <source>
        <dbReference type="ARBA" id="ARBA00023315"/>
    </source>
</evidence>
<comment type="subcellular location">
    <subcellularLocation>
        <location evidence="1">Membrane</location>
        <topology evidence="1">Multi-pass membrane protein</topology>
    </subcellularLocation>
</comment>
<keyword evidence="14" id="KW-1185">Reference proteome</keyword>
<feature type="transmembrane region" description="Helical" evidence="12">
    <location>
        <begin position="433"/>
        <end position="451"/>
    </location>
</feature>
<evidence type="ECO:0000256" key="11">
    <source>
        <dbReference type="SAM" id="MobiDB-lite"/>
    </source>
</evidence>
<evidence type="ECO:0000313" key="14">
    <source>
        <dbReference type="Proteomes" id="UP000410492"/>
    </source>
</evidence>
<comment type="pathway">
    <text evidence="9">Phospholipid metabolism.</text>
</comment>
<proteinExistence type="inferred from homology"/>
<keyword evidence="6 12" id="KW-1133">Transmembrane helix</keyword>
<reference evidence="13 14" key="1">
    <citation type="submission" date="2019-01" db="EMBL/GenBank/DDBJ databases">
        <authorList>
            <person name="Sayadi A."/>
        </authorList>
    </citation>
    <scope>NUCLEOTIDE SEQUENCE [LARGE SCALE GENOMIC DNA]</scope>
</reference>
<keyword evidence="4" id="KW-0808">Transferase</keyword>
<evidence type="ECO:0000256" key="7">
    <source>
        <dbReference type="ARBA" id="ARBA00023136"/>
    </source>
</evidence>
<keyword evidence="5 12" id="KW-0812">Transmembrane</keyword>
<dbReference type="GO" id="GO:0016020">
    <property type="term" value="C:membrane"/>
    <property type="evidence" value="ECO:0007669"/>
    <property type="project" value="UniProtKB-SubCell"/>
</dbReference>
<feature type="transmembrane region" description="Helical" evidence="12">
    <location>
        <begin position="366"/>
        <end position="384"/>
    </location>
</feature>
<dbReference type="GO" id="GO:0006661">
    <property type="term" value="P:phosphatidylinositol biosynthetic process"/>
    <property type="evidence" value="ECO:0007669"/>
    <property type="project" value="TreeGrafter"/>
</dbReference>
<feature type="transmembrane region" description="Helical" evidence="12">
    <location>
        <begin position="199"/>
        <end position="220"/>
    </location>
</feature>
<feature type="region of interest" description="Disordered" evidence="11">
    <location>
        <begin position="126"/>
        <end position="147"/>
    </location>
</feature>
<gene>
    <name evidence="13" type="ORF">CALMAC_LOCUS8581</name>
</gene>
<dbReference type="Pfam" id="PF03062">
    <property type="entry name" value="MBOAT"/>
    <property type="match status" value="1"/>
</dbReference>
<dbReference type="AlphaFoldDB" id="A0A653CF73"/>
<dbReference type="GO" id="GO:0071617">
    <property type="term" value="F:lysophospholipid acyltransferase activity"/>
    <property type="evidence" value="ECO:0007669"/>
    <property type="project" value="TreeGrafter"/>
</dbReference>
<evidence type="ECO:0000256" key="2">
    <source>
        <dbReference type="ARBA" id="ARBA00005074"/>
    </source>
</evidence>
<dbReference type="InterPro" id="IPR004299">
    <property type="entry name" value="MBOAT_fam"/>
</dbReference>
<dbReference type="PANTHER" id="PTHR13906:SF16">
    <property type="entry name" value="LYSOPHOSPHOLIPID ACYLTRANSFERASE 7"/>
    <property type="match status" value="1"/>
</dbReference>
<keyword evidence="8" id="KW-0012">Acyltransferase</keyword>
<evidence type="ECO:0000256" key="12">
    <source>
        <dbReference type="SAM" id="Phobius"/>
    </source>
</evidence>
<feature type="transmembrane region" description="Helical" evidence="12">
    <location>
        <begin position="34"/>
        <end position="56"/>
    </location>
</feature>
<dbReference type="PANTHER" id="PTHR13906">
    <property type="entry name" value="PORCUPINE"/>
    <property type="match status" value="1"/>
</dbReference>
<dbReference type="GO" id="GO:0044233">
    <property type="term" value="C:mitochondria-associated endoplasmic reticulum membrane contact site"/>
    <property type="evidence" value="ECO:0007669"/>
    <property type="project" value="TreeGrafter"/>
</dbReference>
<organism evidence="13 14">
    <name type="scientific">Callosobruchus maculatus</name>
    <name type="common">Southern cowpea weevil</name>
    <name type="synonym">Pulse bruchid</name>
    <dbReference type="NCBI Taxonomy" id="64391"/>
    <lineage>
        <taxon>Eukaryota</taxon>
        <taxon>Metazoa</taxon>
        <taxon>Ecdysozoa</taxon>
        <taxon>Arthropoda</taxon>
        <taxon>Hexapoda</taxon>
        <taxon>Insecta</taxon>
        <taxon>Pterygota</taxon>
        <taxon>Neoptera</taxon>
        <taxon>Endopterygota</taxon>
        <taxon>Coleoptera</taxon>
        <taxon>Polyphaga</taxon>
        <taxon>Cucujiformia</taxon>
        <taxon>Chrysomeloidea</taxon>
        <taxon>Chrysomelidae</taxon>
        <taxon>Bruchinae</taxon>
        <taxon>Bruchini</taxon>
        <taxon>Callosobruchus</taxon>
    </lineage>
</organism>
<keyword evidence="7 12" id="KW-0472">Membrane</keyword>
<sequence>MNADDIIYLGVLAFCMCFGLYYRKINDPKTKKHLGAIVGLLVVFCVSGVHIIHALISATVSALLIVYTNSRTCPRYVFTFAFLYLCFFRTSEYFGIPYGSGHTNLVLMMVTLKTVGLAFEVSRSHELKQNKGKPDDPQKTETEKLEEERSEIDQLDVIDVLCYVFCFCGVLTGPYFRYRVYIDHLEQQYHKYDDLKEALIAKVAWLPVLLGLYVFTEYYWPIDYVNTDEFLNRSFFYRYWYIWPTFVIFRSRIYAGLVLTEMVCIFAGLGLYPSRTEPKAGYGPTKNLDKLKECTSKDLETEVYDYQTIRCIDVLGSELAPTSREAMKNWNITVQYWLAAYVYKQFPIKKYRTAATMLTSAIWHGVYPGYFLCIGTVPITLMFFEDIWVKILITDKSKRFTNGKLAMLFLKTQLFSYQIMSFVLLVLPKIFHYYNSVYHCVVIFHVILYFVGKRILKKRRTEVAPKAD</sequence>
<dbReference type="GO" id="GO:0030258">
    <property type="term" value="P:lipid modification"/>
    <property type="evidence" value="ECO:0007669"/>
    <property type="project" value="TreeGrafter"/>
</dbReference>
<evidence type="ECO:0000256" key="6">
    <source>
        <dbReference type="ARBA" id="ARBA00022989"/>
    </source>
</evidence>
<feature type="transmembrane region" description="Helical" evidence="12">
    <location>
        <begin position="6"/>
        <end position="22"/>
    </location>
</feature>
<evidence type="ECO:0000256" key="10">
    <source>
        <dbReference type="ARBA" id="ARBA00093678"/>
    </source>
</evidence>
<feature type="transmembrane region" description="Helical" evidence="12">
    <location>
        <begin position="76"/>
        <end position="96"/>
    </location>
</feature>
<evidence type="ECO:0000256" key="5">
    <source>
        <dbReference type="ARBA" id="ARBA00022692"/>
    </source>
</evidence>
<protein>
    <recommendedName>
        <fullName evidence="10">Lysophospholipid acyltransferase 7</fullName>
    </recommendedName>
</protein>
<evidence type="ECO:0000256" key="9">
    <source>
        <dbReference type="ARBA" id="ARBA00025707"/>
    </source>
</evidence>
<dbReference type="Proteomes" id="UP000410492">
    <property type="component" value="Unassembled WGS sequence"/>
</dbReference>
<evidence type="ECO:0000256" key="4">
    <source>
        <dbReference type="ARBA" id="ARBA00022679"/>
    </source>
</evidence>
<dbReference type="InterPro" id="IPR049941">
    <property type="entry name" value="LPLAT_7/PORCN-like"/>
</dbReference>
<evidence type="ECO:0000256" key="1">
    <source>
        <dbReference type="ARBA" id="ARBA00004141"/>
    </source>
</evidence>
<feature type="transmembrane region" description="Helical" evidence="12">
    <location>
        <begin position="240"/>
        <end position="272"/>
    </location>
</feature>
<dbReference type="EMBL" id="CAACVG010007666">
    <property type="protein sequence ID" value="VEN46532.1"/>
    <property type="molecule type" value="Genomic_DNA"/>
</dbReference>
<accession>A0A653CF73</accession>
<evidence type="ECO:0000313" key="13">
    <source>
        <dbReference type="EMBL" id="VEN46532.1"/>
    </source>
</evidence>
<evidence type="ECO:0000256" key="3">
    <source>
        <dbReference type="ARBA" id="ARBA00010323"/>
    </source>
</evidence>
<dbReference type="OrthoDB" id="7663182at2759"/>
<comment type="similarity">
    <text evidence="3">Belongs to the membrane-bound acyltransferase family.</text>
</comment>